<evidence type="ECO:0000256" key="1">
    <source>
        <dbReference type="SAM" id="Phobius"/>
    </source>
</evidence>
<evidence type="ECO:0000313" key="2">
    <source>
        <dbReference type="EMBL" id="KKL66781.1"/>
    </source>
</evidence>
<dbReference type="AlphaFoldDB" id="A0A0F9EKK1"/>
<protein>
    <submittedName>
        <fullName evidence="2">Uncharacterized protein</fullName>
    </submittedName>
</protein>
<organism evidence="2">
    <name type="scientific">marine sediment metagenome</name>
    <dbReference type="NCBI Taxonomy" id="412755"/>
    <lineage>
        <taxon>unclassified sequences</taxon>
        <taxon>metagenomes</taxon>
        <taxon>ecological metagenomes</taxon>
    </lineage>
</organism>
<proteinExistence type="predicted"/>
<dbReference type="EMBL" id="LAZR01027096">
    <property type="protein sequence ID" value="KKL66781.1"/>
    <property type="molecule type" value="Genomic_DNA"/>
</dbReference>
<feature type="transmembrane region" description="Helical" evidence="1">
    <location>
        <begin position="6"/>
        <end position="25"/>
    </location>
</feature>
<comment type="caution">
    <text evidence="2">The sequence shown here is derived from an EMBL/GenBank/DDBJ whole genome shotgun (WGS) entry which is preliminary data.</text>
</comment>
<sequence length="216" mass="24884">MDLVAIISTSALVTAVINVIGVFWIKERLKQSIKHEYDQDLAKLKSELEFDLDKQKKLYEGKLSIYKKYYTLMDSYTAKSRKALFDGFQTGIIDVLNDPSDSNTTDYIRNMLALQGDVSEIFLTFKNEINGLRLEAGEKLLKLLDEYVISLEITQEKTVEFLQWMNANATKFITNPEETNRISQEYMATELNGEGKKLIDLQNQIFLEMRNELGIV</sequence>
<name>A0A0F9EKK1_9ZZZZ</name>
<gene>
    <name evidence="2" type="ORF">LCGC14_2141570</name>
</gene>
<accession>A0A0F9EKK1</accession>
<keyword evidence="1" id="KW-0472">Membrane</keyword>
<reference evidence="2" key="1">
    <citation type="journal article" date="2015" name="Nature">
        <title>Complex archaea that bridge the gap between prokaryotes and eukaryotes.</title>
        <authorList>
            <person name="Spang A."/>
            <person name="Saw J.H."/>
            <person name="Jorgensen S.L."/>
            <person name="Zaremba-Niedzwiedzka K."/>
            <person name="Martijn J."/>
            <person name="Lind A.E."/>
            <person name="van Eijk R."/>
            <person name="Schleper C."/>
            <person name="Guy L."/>
            <person name="Ettema T.J."/>
        </authorList>
    </citation>
    <scope>NUCLEOTIDE SEQUENCE</scope>
</reference>
<keyword evidence="1" id="KW-0812">Transmembrane</keyword>
<keyword evidence="1" id="KW-1133">Transmembrane helix</keyword>